<dbReference type="GO" id="GO:0008408">
    <property type="term" value="F:3'-5' exonuclease activity"/>
    <property type="evidence" value="ECO:0007669"/>
    <property type="project" value="UniProtKB-ARBA"/>
</dbReference>
<keyword evidence="1" id="KW-0540">Nuclease</keyword>
<keyword evidence="2" id="KW-0378">Hydrolase</keyword>
<evidence type="ECO:0000256" key="2">
    <source>
        <dbReference type="ARBA" id="ARBA00022801"/>
    </source>
</evidence>
<dbReference type="InterPro" id="IPR036397">
    <property type="entry name" value="RNaseH_sf"/>
</dbReference>
<dbReference type="PANTHER" id="PTHR13620">
    <property type="entry name" value="3-5 EXONUCLEASE"/>
    <property type="match status" value="1"/>
</dbReference>
<dbReference type="SUPFAM" id="SSF53098">
    <property type="entry name" value="Ribonuclease H-like"/>
    <property type="match status" value="1"/>
</dbReference>
<dbReference type="InterPro" id="IPR051132">
    <property type="entry name" value="3-5_Exonuclease_domain"/>
</dbReference>
<dbReference type="Proteomes" id="UP001627284">
    <property type="component" value="Unassembled WGS sequence"/>
</dbReference>
<dbReference type="PANTHER" id="PTHR13620:SF80">
    <property type="entry name" value="3'-5' EXONUCLEASE DOMAIN-CONTAINING PROTEIN"/>
    <property type="match status" value="1"/>
</dbReference>
<organism evidence="3 4">
    <name type="scientific">Solanum stoloniferum</name>
    <dbReference type="NCBI Taxonomy" id="62892"/>
    <lineage>
        <taxon>Eukaryota</taxon>
        <taxon>Viridiplantae</taxon>
        <taxon>Streptophyta</taxon>
        <taxon>Embryophyta</taxon>
        <taxon>Tracheophyta</taxon>
        <taxon>Spermatophyta</taxon>
        <taxon>Magnoliopsida</taxon>
        <taxon>eudicotyledons</taxon>
        <taxon>Gunneridae</taxon>
        <taxon>Pentapetalae</taxon>
        <taxon>asterids</taxon>
        <taxon>lamiids</taxon>
        <taxon>Solanales</taxon>
        <taxon>Solanaceae</taxon>
        <taxon>Solanoideae</taxon>
        <taxon>Solaneae</taxon>
        <taxon>Solanum</taxon>
    </lineage>
</organism>
<accession>A0ABD2VLM1</accession>
<comment type="caution">
    <text evidence="3">The sequence shown here is derived from an EMBL/GenBank/DDBJ whole genome shotgun (WGS) entry which is preliminary data.</text>
</comment>
<proteinExistence type="predicted"/>
<evidence type="ECO:0000313" key="4">
    <source>
        <dbReference type="Proteomes" id="UP001627284"/>
    </source>
</evidence>
<feature type="non-terminal residue" evidence="3">
    <location>
        <position position="1"/>
    </location>
</feature>
<dbReference type="Gene3D" id="3.30.420.10">
    <property type="entry name" value="Ribonuclease H-like superfamily/Ribonuclease H"/>
    <property type="match status" value="1"/>
</dbReference>
<sequence length="303" mass="36079">LTRSVTLFSTTPSVHFFLQSKLFSKMVLQISLVDLKKENRRRGKELKYNESRWIYDPYNVYVDEHRILTVVTGNYKTVTKWIKEVQNTAPNSKHGCIFVTICVERDPEMSGHHWEIKDGEDYPYDLLQVCTGSHCLLYRLPFPKYDDDPIPKAMKDFFADPRVMVIGMKMRRIMNRLDADFDIKFANPVDINILAELGLQRHDLDLRHYDLNRLSMTVLGKYWDVIRPEKPIAWFPQEARWWRDPMNPEKIKYATVDPYLCFMVSSKILDGMDDTWYPEDFEDFLDKKKKKKSKSKNKRKKKF</sequence>
<reference evidence="3 4" key="1">
    <citation type="submission" date="2024-05" db="EMBL/GenBank/DDBJ databases">
        <title>De novo assembly of an allotetraploid wild potato.</title>
        <authorList>
            <person name="Hosaka A.J."/>
        </authorList>
    </citation>
    <scope>NUCLEOTIDE SEQUENCE [LARGE SCALE GENOMIC DNA]</scope>
    <source>
        <tissue evidence="3">Young leaves</tissue>
    </source>
</reference>
<keyword evidence="4" id="KW-1185">Reference proteome</keyword>
<name>A0ABD2VLM1_9SOLN</name>
<dbReference type="AlphaFoldDB" id="A0ABD2VLM1"/>
<evidence type="ECO:0000313" key="3">
    <source>
        <dbReference type="EMBL" id="KAL3380546.1"/>
    </source>
</evidence>
<dbReference type="EMBL" id="JBJKTR010000001">
    <property type="protein sequence ID" value="KAL3380546.1"/>
    <property type="molecule type" value="Genomic_DNA"/>
</dbReference>
<protein>
    <submittedName>
        <fullName evidence="3">Uncharacterized protein</fullName>
    </submittedName>
</protein>
<gene>
    <name evidence="3" type="ORF">AABB24_000937</name>
</gene>
<evidence type="ECO:0000256" key="1">
    <source>
        <dbReference type="ARBA" id="ARBA00022722"/>
    </source>
</evidence>
<dbReference type="InterPro" id="IPR012337">
    <property type="entry name" value="RNaseH-like_sf"/>
</dbReference>